<evidence type="ECO:0000256" key="5">
    <source>
        <dbReference type="ARBA" id="ARBA00022801"/>
    </source>
</evidence>
<keyword evidence="9" id="KW-1185">Reference proteome</keyword>
<evidence type="ECO:0000313" key="8">
    <source>
        <dbReference type="EMBL" id="KAH9363902.1"/>
    </source>
</evidence>
<accession>A0A9J6FCE5</accession>
<evidence type="ECO:0000256" key="4">
    <source>
        <dbReference type="ARBA" id="ARBA00022729"/>
    </source>
</evidence>
<comment type="caution">
    <text evidence="8">The sequence shown here is derived from an EMBL/GenBank/DDBJ whole genome shotgun (WGS) entry which is preliminary data.</text>
</comment>
<keyword evidence="2 7" id="KW-0121">Carboxypeptidase</keyword>
<evidence type="ECO:0000256" key="2">
    <source>
        <dbReference type="ARBA" id="ARBA00022645"/>
    </source>
</evidence>
<dbReference type="InterPro" id="IPR001563">
    <property type="entry name" value="Peptidase_S10"/>
</dbReference>
<keyword evidence="5 7" id="KW-0378">Hydrolase</keyword>
<dbReference type="PRINTS" id="PR00724">
    <property type="entry name" value="CRBOXYPTASEC"/>
</dbReference>
<dbReference type="Gene3D" id="3.40.50.1820">
    <property type="entry name" value="alpha/beta hydrolase"/>
    <property type="match status" value="1"/>
</dbReference>
<dbReference type="InterPro" id="IPR018202">
    <property type="entry name" value="Ser_caboxypep_ser_AS"/>
</dbReference>
<protein>
    <recommendedName>
        <fullName evidence="7">Carboxypeptidase</fullName>
        <ecNumber evidence="7">3.4.16.-</ecNumber>
    </recommendedName>
</protein>
<keyword evidence="3 7" id="KW-0645">Protease</keyword>
<keyword evidence="4" id="KW-0732">Signal</keyword>
<dbReference type="PANTHER" id="PTHR11802:SF472">
    <property type="entry name" value="SERINE CARBOXYPEPTIDASE CPVL-RELATED"/>
    <property type="match status" value="1"/>
</dbReference>
<dbReference type="SUPFAM" id="SSF53474">
    <property type="entry name" value="alpha/beta-Hydrolases"/>
    <property type="match status" value="1"/>
</dbReference>
<evidence type="ECO:0000256" key="3">
    <source>
        <dbReference type="ARBA" id="ARBA00022670"/>
    </source>
</evidence>
<reference evidence="8 9" key="1">
    <citation type="journal article" date="2020" name="Cell">
        <title>Large-Scale Comparative Analyses of Tick Genomes Elucidate Their Genetic Diversity and Vector Capacities.</title>
        <authorList>
            <consortium name="Tick Genome and Microbiome Consortium (TIGMIC)"/>
            <person name="Jia N."/>
            <person name="Wang J."/>
            <person name="Shi W."/>
            <person name="Du L."/>
            <person name="Sun Y."/>
            <person name="Zhan W."/>
            <person name="Jiang J.F."/>
            <person name="Wang Q."/>
            <person name="Zhang B."/>
            <person name="Ji P."/>
            <person name="Bell-Sakyi L."/>
            <person name="Cui X.M."/>
            <person name="Yuan T.T."/>
            <person name="Jiang B.G."/>
            <person name="Yang W.F."/>
            <person name="Lam T.T."/>
            <person name="Chang Q.C."/>
            <person name="Ding S.J."/>
            <person name="Wang X.J."/>
            <person name="Zhu J.G."/>
            <person name="Ruan X.D."/>
            <person name="Zhao L."/>
            <person name="Wei J.T."/>
            <person name="Ye R.Z."/>
            <person name="Que T.C."/>
            <person name="Du C.H."/>
            <person name="Zhou Y.H."/>
            <person name="Cheng J.X."/>
            <person name="Dai P.F."/>
            <person name="Guo W.B."/>
            <person name="Han X.H."/>
            <person name="Huang E.J."/>
            <person name="Li L.F."/>
            <person name="Wei W."/>
            <person name="Gao Y.C."/>
            <person name="Liu J.Z."/>
            <person name="Shao H.Z."/>
            <person name="Wang X."/>
            <person name="Wang C.C."/>
            <person name="Yang T.C."/>
            <person name="Huo Q.B."/>
            <person name="Li W."/>
            <person name="Chen H.Y."/>
            <person name="Chen S.E."/>
            <person name="Zhou L.G."/>
            <person name="Ni X.B."/>
            <person name="Tian J.H."/>
            <person name="Sheng Y."/>
            <person name="Liu T."/>
            <person name="Pan Y.S."/>
            <person name="Xia L.Y."/>
            <person name="Li J."/>
            <person name="Zhao F."/>
            <person name="Cao W.C."/>
        </authorList>
    </citation>
    <scope>NUCLEOTIDE SEQUENCE [LARGE SCALE GENOMIC DNA]</scope>
    <source>
        <strain evidence="8">HaeL-2018</strain>
    </source>
</reference>
<organism evidence="8 9">
    <name type="scientific">Haemaphysalis longicornis</name>
    <name type="common">Bush tick</name>
    <dbReference type="NCBI Taxonomy" id="44386"/>
    <lineage>
        <taxon>Eukaryota</taxon>
        <taxon>Metazoa</taxon>
        <taxon>Ecdysozoa</taxon>
        <taxon>Arthropoda</taxon>
        <taxon>Chelicerata</taxon>
        <taxon>Arachnida</taxon>
        <taxon>Acari</taxon>
        <taxon>Parasitiformes</taxon>
        <taxon>Ixodida</taxon>
        <taxon>Ixodoidea</taxon>
        <taxon>Ixodidae</taxon>
        <taxon>Haemaphysalinae</taxon>
        <taxon>Haemaphysalis</taxon>
    </lineage>
</organism>
<gene>
    <name evidence="8" type="ORF">HPB48_011210</name>
</gene>
<dbReference type="InterPro" id="IPR029058">
    <property type="entry name" value="AB_hydrolase_fold"/>
</dbReference>
<sequence length="415" mass="46299">MRGNAGAPLFLTEYIQGGRIREGQNRSEVPLFKRLAGVKAHSGYITVNASMGSNLFFLYLKAAKDPRGDAPLILWLQGGPGKSSLCGQFLEGGPLGIAADGRLYRRKLTLQEKANIVYLEQPVGSGYSFTRDPRGFARTLDDIADTIEEFLRQFLLLFPENTNRRFYVFGESYGGSPLNVSGAILGVPFLGPLLKLFDSSDYLYNTGLLDEEGRQAFAQRFQQIEQAAKVNRTLAAGLLLRTVFNANVEGEPSLYEQLTGYTDHNSALRTKAEPETIKYKEYITSDASKRPYTLPLFLSLAQSDYFDDVSDTLARVLDSVRVLYYTGQLDTVFPAVNIDRYLKKLKWSGQGELARSERKPWFSASNATTQLGYVTRARNLTYALVLRAGHLASFDQPAALFDLVYNFIHKKKPAV</sequence>
<dbReference type="PANTHER" id="PTHR11802">
    <property type="entry name" value="SERINE PROTEASE FAMILY S10 SERINE CARBOXYPEPTIDASE"/>
    <property type="match status" value="1"/>
</dbReference>
<evidence type="ECO:0000313" key="9">
    <source>
        <dbReference type="Proteomes" id="UP000821853"/>
    </source>
</evidence>
<evidence type="ECO:0000256" key="1">
    <source>
        <dbReference type="ARBA" id="ARBA00009431"/>
    </source>
</evidence>
<dbReference type="EC" id="3.4.16.-" evidence="7"/>
<dbReference type="OMA" id="FYCETGY"/>
<dbReference type="OrthoDB" id="6485501at2759"/>
<keyword evidence="6" id="KW-0325">Glycoprotein</keyword>
<evidence type="ECO:0000256" key="6">
    <source>
        <dbReference type="ARBA" id="ARBA00023180"/>
    </source>
</evidence>
<dbReference type="EMBL" id="JABSTR010000002">
    <property type="protein sequence ID" value="KAH9363902.1"/>
    <property type="molecule type" value="Genomic_DNA"/>
</dbReference>
<dbReference type="GO" id="GO:0004185">
    <property type="term" value="F:serine-type carboxypeptidase activity"/>
    <property type="evidence" value="ECO:0007669"/>
    <property type="project" value="UniProtKB-UniRule"/>
</dbReference>
<dbReference type="Proteomes" id="UP000821853">
    <property type="component" value="Chromosome 10"/>
</dbReference>
<evidence type="ECO:0000256" key="7">
    <source>
        <dbReference type="RuleBase" id="RU361156"/>
    </source>
</evidence>
<proteinExistence type="inferred from homology"/>
<dbReference type="Pfam" id="PF00450">
    <property type="entry name" value="Peptidase_S10"/>
    <property type="match status" value="2"/>
</dbReference>
<dbReference type="VEuPathDB" id="VectorBase:HLOH_046648"/>
<dbReference type="AlphaFoldDB" id="A0A9J6FCE5"/>
<name>A0A9J6FCE5_HAELO</name>
<dbReference type="PROSITE" id="PS00131">
    <property type="entry name" value="CARBOXYPEPT_SER_SER"/>
    <property type="match status" value="1"/>
</dbReference>
<comment type="similarity">
    <text evidence="1 7">Belongs to the peptidase S10 family.</text>
</comment>
<dbReference type="GO" id="GO:0006508">
    <property type="term" value="P:proteolysis"/>
    <property type="evidence" value="ECO:0007669"/>
    <property type="project" value="UniProtKB-KW"/>
</dbReference>